<dbReference type="SMART" id="SM00422">
    <property type="entry name" value="HTH_MERR"/>
    <property type="match status" value="1"/>
</dbReference>
<dbReference type="PANTHER" id="PTHR30204">
    <property type="entry name" value="REDOX-CYCLING DRUG-SENSING TRANSCRIPTIONAL ACTIVATOR SOXR"/>
    <property type="match status" value="1"/>
</dbReference>
<dbReference type="Pfam" id="PF13411">
    <property type="entry name" value="MerR_1"/>
    <property type="match status" value="1"/>
</dbReference>
<evidence type="ECO:0000313" key="3">
    <source>
        <dbReference type="EMBL" id="GAI89155.1"/>
    </source>
</evidence>
<dbReference type="PANTHER" id="PTHR30204:SF97">
    <property type="entry name" value="MERR FAMILY REGULATORY PROTEIN"/>
    <property type="match status" value="1"/>
</dbReference>
<reference evidence="3" key="1">
    <citation type="journal article" date="2014" name="Front. Microbiol.">
        <title>High frequency of phylogenetically diverse reductive dehalogenase-homologous genes in deep subseafloor sedimentary metagenomes.</title>
        <authorList>
            <person name="Kawai M."/>
            <person name="Futagami T."/>
            <person name="Toyoda A."/>
            <person name="Takaki Y."/>
            <person name="Nishi S."/>
            <person name="Hori S."/>
            <person name="Arai W."/>
            <person name="Tsubouchi T."/>
            <person name="Morono Y."/>
            <person name="Uchiyama I."/>
            <person name="Ito T."/>
            <person name="Fujiyama A."/>
            <person name="Inagaki F."/>
            <person name="Takami H."/>
        </authorList>
    </citation>
    <scope>NUCLEOTIDE SEQUENCE</scope>
    <source>
        <strain evidence="3">Expedition CK06-06</strain>
    </source>
</reference>
<feature type="domain" description="HTH merR-type" evidence="2">
    <location>
        <begin position="12"/>
        <end position="82"/>
    </location>
</feature>
<comment type="caution">
    <text evidence="3">The sequence shown here is derived from an EMBL/GenBank/DDBJ whole genome shotgun (WGS) entry which is preliminary data.</text>
</comment>
<proteinExistence type="predicted"/>
<dbReference type="InterPro" id="IPR009061">
    <property type="entry name" value="DNA-bd_dom_put_sf"/>
</dbReference>
<dbReference type="AlphaFoldDB" id="X1TNL1"/>
<name>X1TNL1_9ZZZZ</name>
<protein>
    <recommendedName>
        <fullName evidence="2">HTH merR-type domain-containing protein</fullName>
    </recommendedName>
</protein>
<dbReference type="Gene3D" id="1.10.1660.10">
    <property type="match status" value="1"/>
</dbReference>
<dbReference type="SUPFAM" id="SSF46955">
    <property type="entry name" value="Putative DNA-binding domain"/>
    <property type="match status" value="1"/>
</dbReference>
<accession>X1TNL1</accession>
<dbReference type="EMBL" id="BARW01021505">
    <property type="protein sequence ID" value="GAI89155.1"/>
    <property type="molecule type" value="Genomic_DNA"/>
</dbReference>
<dbReference type="GO" id="GO:0003700">
    <property type="term" value="F:DNA-binding transcription factor activity"/>
    <property type="evidence" value="ECO:0007669"/>
    <property type="project" value="InterPro"/>
</dbReference>
<dbReference type="GO" id="GO:0003677">
    <property type="term" value="F:DNA binding"/>
    <property type="evidence" value="ECO:0007669"/>
    <property type="project" value="UniProtKB-KW"/>
</dbReference>
<organism evidence="3">
    <name type="scientific">marine sediment metagenome</name>
    <dbReference type="NCBI Taxonomy" id="412755"/>
    <lineage>
        <taxon>unclassified sequences</taxon>
        <taxon>metagenomes</taxon>
        <taxon>ecological metagenomes</taxon>
    </lineage>
</organism>
<evidence type="ECO:0000256" key="1">
    <source>
        <dbReference type="ARBA" id="ARBA00023125"/>
    </source>
</evidence>
<evidence type="ECO:0000259" key="2">
    <source>
        <dbReference type="SMART" id="SM00422"/>
    </source>
</evidence>
<keyword evidence="1" id="KW-0238">DNA-binding</keyword>
<sequence length="86" mass="10011">MNKKATEKDKILTIGELAEVSGVRHTTLKYYTELGILSFSQEGERLTRKYKEEETLDRLEKIKELKGKRLTIKEIVEYFNNSSNEG</sequence>
<dbReference type="InterPro" id="IPR000551">
    <property type="entry name" value="MerR-type_HTH_dom"/>
</dbReference>
<gene>
    <name evidence="3" type="ORF">S12H4_36109</name>
</gene>
<dbReference type="InterPro" id="IPR047057">
    <property type="entry name" value="MerR_fam"/>
</dbReference>